<gene>
    <name evidence="1" type="ORF">FCI23_15145</name>
</gene>
<dbReference type="RefSeq" id="WP_136724393.1">
    <property type="nucleotide sequence ID" value="NZ_SUMC01000011.1"/>
</dbReference>
<dbReference type="OrthoDB" id="3383395at2"/>
<evidence type="ECO:0000313" key="1">
    <source>
        <dbReference type="EMBL" id="TKA10945.1"/>
    </source>
</evidence>
<sequence>MAVGESADVYPVEGFVFVDEEAPGYLKAAAGARVVLPSFEPPYILVGRTLEQVFAQHWPGRLFRARVVPGATDEERAAMARANTGANTGFARAIAVDLLEEIPPSVLFGPRGDAVVRVLEAGLALDEERARRLASARDTTAGLEYGKAWGRWLADQPNGAPYRTWRHGSALAYPGAGPSRSPVGYGFLAIHHVVLTAARSCAGSDSLTVDEDGNEVLGEPWTSALFALLDAAMRFGAPQLTDGPVGEVLARAWNTVFEPVS</sequence>
<reference evidence="1 2" key="1">
    <citation type="submission" date="2019-04" db="EMBL/GenBank/DDBJ databases">
        <title>Streptomyces oryziradicis sp. nov., a novel actinomycete isolated from rhizosphere soil of rice (Oryza sativa L.).</title>
        <authorList>
            <person name="Li C."/>
        </authorList>
    </citation>
    <scope>NUCLEOTIDE SEQUENCE [LARGE SCALE GENOMIC DNA]</scope>
    <source>
        <strain evidence="1 2">NEAU-C40</strain>
    </source>
</reference>
<protein>
    <submittedName>
        <fullName evidence="1">Uncharacterized protein</fullName>
    </submittedName>
</protein>
<evidence type="ECO:0000313" key="2">
    <source>
        <dbReference type="Proteomes" id="UP000305778"/>
    </source>
</evidence>
<proteinExistence type="predicted"/>
<accession>A0A4U0T8L2</accession>
<dbReference type="EMBL" id="SUMC01000011">
    <property type="protein sequence ID" value="TKA10945.1"/>
    <property type="molecule type" value="Genomic_DNA"/>
</dbReference>
<keyword evidence="2" id="KW-1185">Reference proteome</keyword>
<organism evidence="1 2">
    <name type="scientific">Actinacidiphila oryziradicis</name>
    <dbReference type="NCBI Taxonomy" id="2571141"/>
    <lineage>
        <taxon>Bacteria</taxon>
        <taxon>Bacillati</taxon>
        <taxon>Actinomycetota</taxon>
        <taxon>Actinomycetes</taxon>
        <taxon>Kitasatosporales</taxon>
        <taxon>Streptomycetaceae</taxon>
        <taxon>Actinacidiphila</taxon>
    </lineage>
</organism>
<dbReference type="Proteomes" id="UP000305778">
    <property type="component" value="Unassembled WGS sequence"/>
</dbReference>
<dbReference type="AlphaFoldDB" id="A0A4U0T8L2"/>
<name>A0A4U0T8L2_9ACTN</name>
<comment type="caution">
    <text evidence="1">The sequence shown here is derived from an EMBL/GenBank/DDBJ whole genome shotgun (WGS) entry which is preliminary data.</text>
</comment>